<dbReference type="OrthoDB" id="9769238at2"/>
<keyword evidence="5" id="KW-0285">Flavoprotein</keyword>
<dbReference type="InterPro" id="IPR036188">
    <property type="entry name" value="FAD/NAD-bd_sf"/>
</dbReference>
<protein>
    <submittedName>
        <fullName evidence="11">Rubredoxin-NAD+ reductase</fullName>
    </submittedName>
</protein>
<accession>A0A4R6RQL3</accession>
<dbReference type="GO" id="GO:0016491">
    <property type="term" value="F:oxidoreductase activity"/>
    <property type="evidence" value="ECO:0007669"/>
    <property type="project" value="UniProtKB-KW"/>
</dbReference>
<keyword evidence="6" id="KW-0274">FAD</keyword>
<dbReference type="InterPro" id="IPR050260">
    <property type="entry name" value="FAD-bd_OxRdtase"/>
</dbReference>
<dbReference type="EMBL" id="SNXW01000001">
    <property type="protein sequence ID" value="TDP88477.1"/>
    <property type="molecule type" value="Genomic_DNA"/>
</dbReference>
<dbReference type="GO" id="GO:0005737">
    <property type="term" value="C:cytoplasm"/>
    <property type="evidence" value="ECO:0007669"/>
    <property type="project" value="UniProtKB-SubCell"/>
</dbReference>
<dbReference type="SUPFAM" id="SSF51905">
    <property type="entry name" value="FAD/NAD(P)-binding domain"/>
    <property type="match status" value="1"/>
</dbReference>
<dbReference type="PANTHER" id="PTHR43429:SF3">
    <property type="entry name" value="NITRITE REDUCTASE [NAD(P)H]"/>
    <property type="match status" value="1"/>
</dbReference>
<dbReference type="Pfam" id="PF07992">
    <property type="entry name" value="Pyr_redox_2"/>
    <property type="match status" value="1"/>
</dbReference>
<dbReference type="Pfam" id="PF18113">
    <property type="entry name" value="Rbx_binding"/>
    <property type="match status" value="1"/>
</dbReference>
<keyword evidence="4" id="KW-0963">Cytoplasm</keyword>
<dbReference type="Gene3D" id="3.30.390.120">
    <property type="match status" value="1"/>
</dbReference>
<evidence type="ECO:0000256" key="2">
    <source>
        <dbReference type="ARBA" id="ARBA00004496"/>
    </source>
</evidence>
<keyword evidence="7" id="KW-0560">Oxidoreductase</keyword>
<evidence type="ECO:0000259" key="10">
    <source>
        <dbReference type="Pfam" id="PF18113"/>
    </source>
</evidence>
<proteinExistence type="inferred from homology"/>
<dbReference type="PANTHER" id="PTHR43429">
    <property type="entry name" value="PYRIDINE NUCLEOTIDE-DISULFIDE OXIDOREDUCTASE DOMAIN-CONTAINING"/>
    <property type="match status" value="1"/>
</dbReference>
<evidence type="ECO:0000313" key="12">
    <source>
        <dbReference type="Proteomes" id="UP000294593"/>
    </source>
</evidence>
<comment type="similarity">
    <text evidence="3">Belongs to the FAD-dependent oxidoreductase family.</text>
</comment>
<feature type="domain" description="Rubredoxin binding" evidence="10">
    <location>
        <begin position="316"/>
        <end position="389"/>
    </location>
</feature>
<evidence type="ECO:0000313" key="11">
    <source>
        <dbReference type="EMBL" id="TDP88477.1"/>
    </source>
</evidence>
<comment type="caution">
    <text evidence="11">The sequence shown here is derived from an EMBL/GenBank/DDBJ whole genome shotgun (WGS) entry which is preliminary data.</text>
</comment>
<evidence type="ECO:0000256" key="4">
    <source>
        <dbReference type="ARBA" id="ARBA00022490"/>
    </source>
</evidence>
<name>A0A4R6RQL3_9BURK</name>
<comment type="subcellular location">
    <subcellularLocation>
        <location evidence="2">Cytoplasm</location>
    </subcellularLocation>
</comment>
<dbReference type="PRINTS" id="PR00368">
    <property type="entry name" value="FADPNR"/>
</dbReference>
<dbReference type="Proteomes" id="UP000294593">
    <property type="component" value="Unassembled WGS sequence"/>
</dbReference>
<keyword evidence="8" id="KW-0520">NAD</keyword>
<dbReference type="InterPro" id="IPR023753">
    <property type="entry name" value="FAD/NAD-binding_dom"/>
</dbReference>
<dbReference type="InterPro" id="IPR041364">
    <property type="entry name" value="Rbx-bd"/>
</dbReference>
<evidence type="ECO:0000256" key="5">
    <source>
        <dbReference type="ARBA" id="ARBA00022630"/>
    </source>
</evidence>
<feature type="domain" description="FAD/NAD(P)-binding" evidence="9">
    <location>
        <begin position="5"/>
        <end position="289"/>
    </location>
</feature>
<evidence type="ECO:0000259" key="9">
    <source>
        <dbReference type="Pfam" id="PF07992"/>
    </source>
</evidence>
<comment type="cofactor">
    <cofactor evidence="1">
        <name>FAD</name>
        <dbReference type="ChEBI" id="CHEBI:57692"/>
    </cofactor>
</comment>
<organism evidence="11 12">
    <name type="scientific">Aquabacterium commune</name>
    <dbReference type="NCBI Taxonomy" id="70586"/>
    <lineage>
        <taxon>Bacteria</taxon>
        <taxon>Pseudomonadati</taxon>
        <taxon>Pseudomonadota</taxon>
        <taxon>Betaproteobacteria</taxon>
        <taxon>Burkholderiales</taxon>
        <taxon>Aquabacterium</taxon>
    </lineage>
</organism>
<gene>
    <name evidence="11" type="ORF">EV672_101627</name>
</gene>
<dbReference type="AlphaFoldDB" id="A0A4R6RQL3"/>
<evidence type="ECO:0000256" key="3">
    <source>
        <dbReference type="ARBA" id="ARBA00006442"/>
    </source>
</evidence>
<evidence type="ECO:0000256" key="7">
    <source>
        <dbReference type="ARBA" id="ARBA00023002"/>
    </source>
</evidence>
<sequence length="395" mass="40976">MHEAVVIVGAGLAGYNVARELRKADAAVPIVLVSRDHAGFYSKPMLSNALASKKTPATLVMKSAEKMAEEVQLRVVAHTAVTALDTTARTLTLSSGEVLPYRDLVLALGADPIRIPLQGDAADTVVSVNDLDDFARFAELLDSAAGGQAVQRVAILGAGLIGCEFANDLLHRAIQPTVLDLAERVLPRLLPPEASARLQAKLQEGGASFRFGVGAVAVNRAPNGQGLVVTLSDGSTLDTDLVLSAIGLKPRTQLAADAGIAVGRGVQVNRELRTSVPHVHAIGDCAEVDGHLLPYVLPLMAQARALAATLAGKPTPVSYPAMPVVVKTPAWPTVVCPPPAEAQGQWQVSETDEAVEARFVGTAADGSGLLLGFALQGKAVSQRQALAAQVPALLA</sequence>
<evidence type="ECO:0000256" key="8">
    <source>
        <dbReference type="ARBA" id="ARBA00023027"/>
    </source>
</evidence>
<reference evidence="11 12" key="1">
    <citation type="submission" date="2019-03" db="EMBL/GenBank/DDBJ databases">
        <title>Genomic Encyclopedia of Type Strains, Phase IV (KMG-IV): sequencing the most valuable type-strain genomes for metagenomic binning, comparative biology and taxonomic classification.</title>
        <authorList>
            <person name="Goeker M."/>
        </authorList>
    </citation>
    <scope>NUCLEOTIDE SEQUENCE [LARGE SCALE GENOMIC DNA]</scope>
    <source>
        <strain evidence="11 12">DSM 11901</strain>
    </source>
</reference>
<evidence type="ECO:0000256" key="6">
    <source>
        <dbReference type="ARBA" id="ARBA00022827"/>
    </source>
</evidence>
<dbReference type="Gene3D" id="3.50.50.60">
    <property type="entry name" value="FAD/NAD(P)-binding domain"/>
    <property type="match status" value="2"/>
</dbReference>
<evidence type="ECO:0000256" key="1">
    <source>
        <dbReference type="ARBA" id="ARBA00001974"/>
    </source>
</evidence>
<keyword evidence="12" id="KW-1185">Reference proteome</keyword>
<dbReference type="RefSeq" id="WP_133606104.1">
    <property type="nucleotide sequence ID" value="NZ_SNXW01000001.1"/>
</dbReference>
<dbReference type="PRINTS" id="PR00411">
    <property type="entry name" value="PNDRDTASEI"/>
</dbReference>